<reference evidence="2 3" key="1">
    <citation type="submission" date="2020-04" db="EMBL/GenBank/DDBJ databases">
        <title>Perkinsus olseni comparative genomics.</title>
        <authorList>
            <person name="Bogema D.R."/>
        </authorList>
    </citation>
    <scope>NUCLEOTIDE SEQUENCE [LARGE SCALE GENOMIC DNA]</scope>
    <source>
        <strain evidence="2 3">ATCC PRA-207</strain>
    </source>
</reference>
<name>A0A7J6SD40_PEROL</name>
<protein>
    <submittedName>
        <fullName evidence="2">Uncharacterized protein</fullName>
    </submittedName>
</protein>
<evidence type="ECO:0000313" key="2">
    <source>
        <dbReference type="EMBL" id="KAF4730565.1"/>
    </source>
</evidence>
<accession>A0A7J6SD40</accession>
<keyword evidence="3" id="KW-1185">Reference proteome</keyword>
<proteinExistence type="predicted"/>
<organism evidence="2 3">
    <name type="scientific">Perkinsus olseni</name>
    <name type="common">Perkinsus atlanticus</name>
    <dbReference type="NCBI Taxonomy" id="32597"/>
    <lineage>
        <taxon>Eukaryota</taxon>
        <taxon>Sar</taxon>
        <taxon>Alveolata</taxon>
        <taxon>Perkinsozoa</taxon>
        <taxon>Perkinsea</taxon>
        <taxon>Perkinsida</taxon>
        <taxon>Perkinsidae</taxon>
        <taxon>Perkinsus</taxon>
    </lineage>
</organism>
<dbReference type="AlphaFoldDB" id="A0A7J6SD40"/>
<evidence type="ECO:0000256" key="1">
    <source>
        <dbReference type="SAM" id="MobiDB-lite"/>
    </source>
</evidence>
<gene>
    <name evidence="2" type="ORF">FOZ63_001922</name>
</gene>
<feature type="compositionally biased region" description="Low complexity" evidence="1">
    <location>
        <begin position="1"/>
        <end position="40"/>
    </location>
</feature>
<dbReference type="EMBL" id="JABANO010019202">
    <property type="protein sequence ID" value="KAF4730565.1"/>
    <property type="molecule type" value="Genomic_DNA"/>
</dbReference>
<dbReference type="Proteomes" id="UP000553632">
    <property type="component" value="Unassembled WGS sequence"/>
</dbReference>
<dbReference type="OMA" id="DGHYCGQ"/>
<comment type="caution">
    <text evidence="2">The sequence shown here is derived from an EMBL/GenBank/DDBJ whole genome shotgun (WGS) entry which is preliminary data.</text>
</comment>
<feature type="non-terminal residue" evidence="2">
    <location>
        <position position="1"/>
    </location>
</feature>
<feature type="region of interest" description="Disordered" evidence="1">
    <location>
        <begin position="1"/>
        <end position="44"/>
    </location>
</feature>
<evidence type="ECO:0000313" key="3">
    <source>
        <dbReference type="Proteomes" id="UP000553632"/>
    </source>
</evidence>
<sequence>AVPSTTTTEAVPSTTTTEAVPSTTTTEAGSTSTTSSSTRGESLDGHYCGQLDGQSFSVDFDEDGRATVSALGQKGGADYEVEGDDIIFSNYNPILQRLMNSLHVKSIKGSIISPTEIHIKAGLLIDTTLTSC</sequence>